<reference evidence="2" key="1">
    <citation type="submission" date="2023-07" db="EMBL/GenBank/DDBJ databases">
        <authorList>
            <person name="Kim M.K."/>
        </authorList>
    </citation>
    <scope>NUCLEOTIDE SEQUENCE</scope>
    <source>
        <strain evidence="2">M29</strain>
    </source>
</reference>
<proteinExistence type="predicted"/>
<protein>
    <submittedName>
        <fullName evidence="2">Uncharacterized protein</fullName>
    </submittedName>
</protein>
<evidence type="ECO:0000256" key="1">
    <source>
        <dbReference type="SAM" id="SignalP"/>
    </source>
</evidence>
<evidence type="ECO:0000313" key="3">
    <source>
        <dbReference type="Proteomes" id="UP001167796"/>
    </source>
</evidence>
<sequence>MKITCNAAGHDLLRVATMALLATGFAHAQPSKATDQLTFGDATSEKKHQFTAESSQVIVGGLNEPARTLLPLATPTWQGGKLTCRMTVDPVAQNYVTLRLWGSDVNHNRLVLLCDGKQVGYRHLGDIDLLDLGSDAPLTQGRFYYTTLPLPLQITKGKKCVRLTLQSNGPFWAYGTTWEAYQKPMTEPTRGLYRLYTHTGGVLPIPASEKQGAAPPPATRPGPGPEVLTVLEQRVNKELTGLLEAEKPLSQVQLQLLAKAYEVSWSVAYHNPAVVPQVQRGLDHLYLAYRQNPRLAESDPATYNPEWFGLGICGQVIALLHEPLRAGFDQTMTGTAGTRRAAYAQMLRACRDWHRQHRRLYTNQSMINDLYGIYYANKGLALLAPTEALPEAMVRHYLYESVGLEPWQGSENAQGQPSQLMGKAYFQTTAKGLTKELGFVGNYGEVLDWVSEIYEATQPGPGQLGDERLRAQLNKIALARIPFRYQTQDSAGYRAMRAETLVGWRDHHYPGDVTYVQRPSWDGGPLQTVTATGNTQLIGYAQQQLADNQFFAVMQERMRVGSFRVTAGLLPVPGQYAALQALPALEARTPMSDGAPDFVFADEEDGVVAVKHGAEYFYASVYWRARNAVNFLGRVHLVTPTYDRIATVAEEEAFEPSGNFFTRPDYTNFGFAGGGIKYPETVHSAHAGERLPIAKVPADVAYKVGQESSYAGRASFYRLHYGKYLVGLNASPDKSYELRIPAGFRRAVNVATGQPTGAAASVTVGPRSTVVLVAE</sequence>
<organism evidence="2 3">
    <name type="scientific">Hymenobacter mellowenesis</name>
    <dbReference type="NCBI Taxonomy" id="3063995"/>
    <lineage>
        <taxon>Bacteria</taxon>
        <taxon>Pseudomonadati</taxon>
        <taxon>Bacteroidota</taxon>
        <taxon>Cytophagia</taxon>
        <taxon>Cytophagales</taxon>
        <taxon>Hymenobacteraceae</taxon>
        <taxon>Hymenobacter</taxon>
    </lineage>
</organism>
<gene>
    <name evidence="2" type="ORF">Q5H92_07850</name>
</gene>
<feature type="chain" id="PRO_5046588190" evidence="1">
    <location>
        <begin position="29"/>
        <end position="775"/>
    </location>
</feature>
<comment type="caution">
    <text evidence="2">The sequence shown here is derived from an EMBL/GenBank/DDBJ whole genome shotgun (WGS) entry which is preliminary data.</text>
</comment>
<accession>A0ABT9A8U3</accession>
<dbReference type="Proteomes" id="UP001167796">
    <property type="component" value="Unassembled WGS sequence"/>
</dbReference>
<feature type="signal peptide" evidence="1">
    <location>
        <begin position="1"/>
        <end position="28"/>
    </location>
</feature>
<evidence type="ECO:0000313" key="2">
    <source>
        <dbReference type="EMBL" id="MDO7846264.1"/>
    </source>
</evidence>
<dbReference type="RefSeq" id="WP_305010953.1">
    <property type="nucleotide sequence ID" value="NZ_JAUQSX010000003.1"/>
</dbReference>
<keyword evidence="1" id="KW-0732">Signal</keyword>
<keyword evidence="3" id="KW-1185">Reference proteome</keyword>
<dbReference type="EMBL" id="JAUQSX010000003">
    <property type="protein sequence ID" value="MDO7846264.1"/>
    <property type="molecule type" value="Genomic_DNA"/>
</dbReference>
<name>A0ABT9A8U3_9BACT</name>